<dbReference type="EMBL" id="WHOD01000009">
    <property type="protein sequence ID" value="NOU92000.1"/>
    <property type="molecule type" value="Genomic_DNA"/>
</dbReference>
<reference evidence="1" key="1">
    <citation type="submission" date="2019-10" db="EMBL/GenBank/DDBJ databases">
        <title>Description of Paenibacillus glebae sp. nov.</title>
        <authorList>
            <person name="Carlier A."/>
            <person name="Qi S."/>
        </authorList>
    </citation>
    <scope>NUCLEOTIDE SEQUENCE</scope>
    <source>
        <strain evidence="1">LMG 31456</strain>
    </source>
</reference>
<dbReference type="Proteomes" id="UP000641588">
    <property type="component" value="Unassembled WGS sequence"/>
</dbReference>
<evidence type="ECO:0008006" key="3">
    <source>
        <dbReference type="Google" id="ProtNLM"/>
    </source>
</evidence>
<dbReference type="AlphaFoldDB" id="A0A972GL27"/>
<comment type="caution">
    <text evidence="1">The sequence shown here is derived from an EMBL/GenBank/DDBJ whole genome shotgun (WGS) entry which is preliminary data.</text>
</comment>
<name>A0A972GL27_9BACL</name>
<gene>
    <name evidence="1" type="ORF">GC093_01955</name>
</gene>
<sequence length="153" mass="17489">MESFCSIHSNLFFSVFGFHFVGASVNKAGEPIYIKIKQVEQNYLLERSIKKLGTQAFRENQIEAETADVEFVTARFSSRRFQTLLDKVKEANRWINKMFHGIGSKYLQAYLDEYCCRLNHINQEGSILKHLIHLCASTAAVTSRSLISFAVTT</sequence>
<evidence type="ECO:0000313" key="1">
    <source>
        <dbReference type="EMBL" id="NOU92000.1"/>
    </source>
</evidence>
<proteinExistence type="predicted"/>
<evidence type="ECO:0000313" key="2">
    <source>
        <dbReference type="Proteomes" id="UP000641588"/>
    </source>
</evidence>
<protein>
    <recommendedName>
        <fullName evidence="3">ISXO2-like transposase domain-containing protein</fullName>
    </recommendedName>
</protein>
<organism evidence="1 2">
    <name type="scientific">Paenibacillus foliorum</name>
    <dbReference type="NCBI Taxonomy" id="2654974"/>
    <lineage>
        <taxon>Bacteria</taxon>
        <taxon>Bacillati</taxon>
        <taxon>Bacillota</taxon>
        <taxon>Bacilli</taxon>
        <taxon>Bacillales</taxon>
        <taxon>Paenibacillaceae</taxon>
        <taxon>Paenibacillus</taxon>
    </lineage>
</organism>
<keyword evidence="2" id="KW-1185">Reference proteome</keyword>
<dbReference type="RefSeq" id="WP_171650178.1">
    <property type="nucleotide sequence ID" value="NZ_WHOD01000009.1"/>
</dbReference>
<accession>A0A972GL27</accession>